<comment type="similarity">
    <text evidence="1 4">Belongs to the inositol phosphokinase (IPK) family.</text>
</comment>
<reference evidence="5" key="1">
    <citation type="journal article" date="2020" name="New Phytol.">
        <title>Comparative genomics reveals dynamic genome evolution in host specialist ectomycorrhizal fungi.</title>
        <authorList>
            <person name="Lofgren L.A."/>
            <person name="Nguyen N.H."/>
            <person name="Vilgalys R."/>
            <person name="Ruytinx J."/>
            <person name="Liao H.L."/>
            <person name="Branco S."/>
            <person name="Kuo A."/>
            <person name="LaButti K."/>
            <person name="Lipzen A."/>
            <person name="Andreopoulos W."/>
            <person name="Pangilinan J."/>
            <person name="Riley R."/>
            <person name="Hundley H."/>
            <person name="Na H."/>
            <person name="Barry K."/>
            <person name="Grigoriev I.V."/>
            <person name="Stajich J.E."/>
            <person name="Kennedy P.G."/>
        </authorList>
    </citation>
    <scope>NUCLEOTIDE SEQUENCE</scope>
    <source>
        <strain evidence="5">S12</strain>
    </source>
</reference>
<evidence type="ECO:0000313" key="5">
    <source>
        <dbReference type="EMBL" id="KAG1799281.1"/>
    </source>
</evidence>
<comment type="caution">
    <text evidence="5">The sequence shown here is derived from an EMBL/GenBank/DDBJ whole genome shotgun (WGS) entry which is preliminary data.</text>
</comment>
<dbReference type="Gene3D" id="3.30.470.160">
    <property type="entry name" value="Inositol polyphosphate kinase"/>
    <property type="match status" value="1"/>
</dbReference>
<dbReference type="SUPFAM" id="SSF56104">
    <property type="entry name" value="SAICAR synthase-like"/>
    <property type="match status" value="1"/>
</dbReference>
<evidence type="ECO:0000256" key="1">
    <source>
        <dbReference type="ARBA" id="ARBA00007374"/>
    </source>
</evidence>
<evidence type="ECO:0000256" key="3">
    <source>
        <dbReference type="ARBA" id="ARBA00022777"/>
    </source>
</evidence>
<dbReference type="GeneID" id="64591206"/>
<dbReference type="RefSeq" id="XP_041163680.1">
    <property type="nucleotide sequence ID" value="XM_041297442.1"/>
</dbReference>
<keyword evidence="3 4" id="KW-0418">Kinase</keyword>
<dbReference type="GO" id="GO:0032958">
    <property type="term" value="P:inositol phosphate biosynthetic process"/>
    <property type="evidence" value="ECO:0007669"/>
    <property type="project" value="InterPro"/>
</dbReference>
<dbReference type="GO" id="GO:0008440">
    <property type="term" value="F:inositol-1,4,5-trisphosphate 3-kinase activity"/>
    <property type="evidence" value="ECO:0007669"/>
    <property type="project" value="TreeGrafter"/>
</dbReference>
<dbReference type="PANTHER" id="PTHR12400:SF108">
    <property type="entry name" value="KINASE"/>
    <property type="match status" value="1"/>
</dbReference>
<dbReference type="EC" id="2.7.-.-" evidence="4"/>
<evidence type="ECO:0000256" key="2">
    <source>
        <dbReference type="ARBA" id="ARBA00022679"/>
    </source>
</evidence>
<evidence type="ECO:0000313" key="6">
    <source>
        <dbReference type="Proteomes" id="UP000719766"/>
    </source>
</evidence>
<dbReference type="GO" id="GO:0005634">
    <property type="term" value="C:nucleus"/>
    <property type="evidence" value="ECO:0007669"/>
    <property type="project" value="TreeGrafter"/>
</dbReference>
<dbReference type="GO" id="GO:0000824">
    <property type="term" value="F:inositol-1,4,5,6-tetrakisphosphate 3-kinase activity"/>
    <property type="evidence" value="ECO:0007669"/>
    <property type="project" value="TreeGrafter"/>
</dbReference>
<sequence>MSNSPLLLGPTIAATRPLAAQVGGHAGIETTEDNSLLIKPALPREIEFYQRIAAAGDHDELSKLRNWTPKFLGVLKLEGQLKDSNAVGDGNMEIVPVHGNIVSEDKDIASRFFLSGPAQRLVLENAAYGFVKPCILDVKLGTVLYDEDAPPEKQARMIKVAHNTTSGETGVRFTGFQVYGNDSSEPILTPKSYGRSIKKEQLPDVIEMFFPVSSAPYPIPPNFTETSDSDVSKPQSGLPAILLHCILTTLQADLEELKATIANIEMRMVGGSILIVYEGDWERAWKMLSMPSGTATIEEEEDDDDEVEVEIDENGQLVLESIPDEAIEEEEEHQALLCSLSLIDFAHTRLIDGAGPDEGVLKGIQTMIDLLRQRKDKIAAMLPTCDA</sequence>
<name>A0A9P7DNR3_9AGAM</name>
<dbReference type="InterPro" id="IPR038286">
    <property type="entry name" value="IPK_sf"/>
</dbReference>
<dbReference type="OrthoDB" id="338650at2759"/>
<dbReference type="InterPro" id="IPR005522">
    <property type="entry name" value="IPK"/>
</dbReference>
<dbReference type="AlphaFoldDB" id="A0A9P7DNR3"/>
<protein>
    <recommendedName>
        <fullName evidence="4">Kinase</fullName>
        <ecNumber evidence="4">2.7.-.-</ecNumber>
    </recommendedName>
</protein>
<dbReference type="PANTHER" id="PTHR12400">
    <property type="entry name" value="INOSITOL POLYPHOSPHATE KINASE"/>
    <property type="match status" value="1"/>
</dbReference>
<organism evidence="5 6">
    <name type="scientific">Suillus plorans</name>
    <dbReference type="NCBI Taxonomy" id="116603"/>
    <lineage>
        <taxon>Eukaryota</taxon>
        <taxon>Fungi</taxon>
        <taxon>Dikarya</taxon>
        <taxon>Basidiomycota</taxon>
        <taxon>Agaricomycotina</taxon>
        <taxon>Agaricomycetes</taxon>
        <taxon>Agaricomycetidae</taxon>
        <taxon>Boletales</taxon>
        <taxon>Suillineae</taxon>
        <taxon>Suillaceae</taxon>
        <taxon>Suillus</taxon>
    </lineage>
</organism>
<keyword evidence="6" id="KW-1185">Reference proteome</keyword>
<proteinExistence type="inferred from homology"/>
<dbReference type="Proteomes" id="UP000719766">
    <property type="component" value="Unassembled WGS sequence"/>
</dbReference>
<accession>A0A9P7DNR3</accession>
<dbReference type="Pfam" id="PF03770">
    <property type="entry name" value="IPK"/>
    <property type="match status" value="1"/>
</dbReference>
<dbReference type="GO" id="GO:0046854">
    <property type="term" value="P:phosphatidylinositol phosphate biosynthetic process"/>
    <property type="evidence" value="ECO:0007669"/>
    <property type="project" value="TreeGrafter"/>
</dbReference>
<evidence type="ECO:0000256" key="4">
    <source>
        <dbReference type="RuleBase" id="RU363090"/>
    </source>
</evidence>
<dbReference type="GO" id="GO:0005737">
    <property type="term" value="C:cytoplasm"/>
    <property type="evidence" value="ECO:0007669"/>
    <property type="project" value="TreeGrafter"/>
</dbReference>
<keyword evidence="2 4" id="KW-0808">Transferase</keyword>
<gene>
    <name evidence="5" type="ORF">HD556DRAFT_1231587</name>
</gene>
<dbReference type="EMBL" id="JABBWE010000011">
    <property type="protein sequence ID" value="KAG1799281.1"/>
    <property type="molecule type" value="Genomic_DNA"/>
</dbReference>